<dbReference type="InterPro" id="IPR003488">
    <property type="entry name" value="DprA"/>
</dbReference>
<dbReference type="PATRIC" id="fig|1276246.3.peg.346"/>
<sequence>MDKVLLYFSLKYHGDWDKIYQALDKKEKILHDHLSWVEQEINCQYITIISPLYPNYLKNTYKPPFVLFYKGNLELLSKYHRAIGVVGGREYDVDGLKTSKKIIDELSYEKRIIVTYEKYGLNNEIFNYCKEENKQHIYLLKSGIKNYLLQNAEAKIKDEQLILSEVYQLENDNVELENQYAYRLLCGLSKGVLFSQFSDDDHYNELINTVINEGKELFAIPFTNTEFNGTNKLIKIGAKLTENAKDVLNEI</sequence>
<evidence type="ECO:0000259" key="2">
    <source>
        <dbReference type="Pfam" id="PF02481"/>
    </source>
</evidence>
<evidence type="ECO:0000313" key="4">
    <source>
        <dbReference type="Proteomes" id="UP000019267"/>
    </source>
</evidence>
<dbReference type="OrthoDB" id="9785707at2"/>
<accession>W6A6H9</accession>
<dbReference type="Pfam" id="PF02481">
    <property type="entry name" value="DNA_processg_A"/>
    <property type="match status" value="1"/>
</dbReference>
<dbReference type="Gene3D" id="3.40.50.450">
    <property type="match status" value="1"/>
</dbReference>
<comment type="similarity">
    <text evidence="1">Belongs to the DprA/Smf family.</text>
</comment>
<dbReference type="STRING" id="1276246.SCULI_v1c03470"/>
<dbReference type="GO" id="GO:0009294">
    <property type="term" value="P:DNA-mediated transformation"/>
    <property type="evidence" value="ECO:0007669"/>
    <property type="project" value="InterPro"/>
</dbReference>
<dbReference type="InterPro" id="IPR057666">
    <property type="entry name" value="DrpA_SLOG"/>
</dbReference>
<dbReference type="Proteomes" id="UP000019267">
    <property type="component" value="Chromosome"/>
</dbReference>
<gene>
    <name evidence="3" type="ORF">SCULI_v1c03470</name>
</gene>
<dbReference type="AlphaFoldDB" id="W6A6H9"/>
<dbReference type="RefSeq" id="WP_025362929.1">
    <property type="nucleotide sequence ID" value="NZ_CP006681.1"/>
</dbReference>
<dbReference type="PANTHER" id="PTHR43022:SF1">
    <property type="entry name" value="PROTEIN SMF"/>
    <property type="match status" value="1"/>
</dbReference>
<proteinExistence type="inferred from homology"/>
<dbReference type="EMBL" id="CP006681">
    <property type="protein sequence ID" value="AHI52688.1"/>
    <property type="molecule type" value="Genomic_DNA"/>
</dbReference>
<evidence type="ECO:0000313" key="3">
    <source>
        <dbReference type="EMBL" id="AHI52688.1"/>
    </source>
</evidence>
<dbReference type="HOGENOM" id="CLU_029601_3_4_14"/>
<dbReference type="eggNOG" id="COG0758">
    <property type="taxonomic scope" value="Bacteria"/>
</dbReference>
<reference evidence="3 4" key="1">
    <citation type="journal article" date="2014" name="Genome Biol. Evol.">
        <title>Molecular evolution of the substrate utilization strategies and putative virulence factors in mosquito-associated Spiroplasma species.</title>
        <authorList>
            <person name="Chang T.H."/>
            <person name="Lo W.S."/>
            <person name="Ku C."/>
            <person name="Chen L.L."/>
            <person name="Kuo C.H."/>
        </authorList>
    </citation>
    <scope>NUCLEOTIDE SEQUENCE [LARGE SCALE GENOMIC DNA]</scope>
    <source>
        <strain evidence="3">AES-1</strain>
    </source>
</reference>
<dbReference type="KEGG" id="scq:SCULI_v1c03470"/>
<protein>
    <submittedName>
        <fullName evidence="3">DNA processing/uptake protein</fullName>
    </submittedName>
</protein>
<name>W6A6H9_9MOLU</name>
<organism evidence="3 4">
    <name type="scientific">Spiroplasma culicicola AES-1</name>
    <dbReference type="NCBI Taxonomy" id="1276246"/>
    <lineage>
        <taxon>Bacteria</taxon>
        <taxon>Bacillati</taxon>
        <taxon>Mycoplasmatota</taxon>
        <taxon>Mollicutes</taxon>
        <taxon>Entomoplasmatales</taxon>
        <taxon>Spiroplasmataceae</taxon>
        <taxon>Spiroplasma</taxon>
    </lineage>
</organism>
<dbReference type="PANTHER" id="PTHR43022">
    <property type="entry name" value="PROTEIN SMF"/>
    <property type="match status" value="1"/>
</dbReference>
<feature type="domain" description="Smf/DprA SLOG" evidence="2">
    <location>
        <begin position="45"/>
        <end position="250"/>
    </location>
</feature>
<keyword evidence="4" id="KW-1185">Reference proteome</keyword>
<evidence type="ECO:0000256" key="1">
    <source>
        <dbReference type="ARBA" id="ARBA00006525"/>
    </source>
</evidence>